<proteinExistence type="predicted"/>
<dbReference type="Proteomes" id="UP000294854">
    <property type="component" value="Unassembled WGS sequence"/>
</dbReference>
<dbReference type="AlphaFoldDB" id="A0A4R5NKH6"/>
<accession>A0A4R5NKH6</accession>
<dbReference type="EMBL" id="PUFO01000068">
    <property type="protein sequence ID" value="TDG75176.1"/>
    <property type="molecule type" value="Genomic_DNA"/>
</dbReference>
<comment type="caution">
    <text evidence="1">The sequence shown here is derived from an EMBL/GenBank/DDBJ whole genome shotgun (WGS) entry which is preliminary data.</text>
</comment>
<sequence>MSSFSRTIQTHLRSLEACNKFLKEENQAIFRVKVINSRNKEEIMLVNDGMKLLKEMLMSDGELHIEVTIEGIGLLIKKEYAIVEGECKMVDFKGWIGDERLEFEDLMTTLDDQLQMNIKLKKPGVIFPNLFIAL</sequence>
<organism evidence="1 2">
    <name type="scientific">Secundilactobacillus malefermentans</name>
    <dbReference type="NCBI Taxonomy" id="176292"/>
    <lineage>
        <taxon>Bacteria</taxon>
        <taxon>Bacillati</taxon>
        <taxon>Bacillota</taxon>
        <taxon>Bacilli</taxon>
        <taxon>Lactobacillales</taxon>
        <taxon>Lactobacillaceae</taxon>
        <taxon>Secundilactobacillus</taxon>
    </lineage>
</organism>
<protein>
    <submittedName>
        <fullName evidence="1">Uncharacterized protein</fullName>
    </submittedName>
</protein>
<gene>
    <name evidence="1" type="ORF">C5L31_001053</name>
</gene>
<name>A0A4R5NKH6_9LACO</name>
<reference evidence="1 2" key="1">
    <citation type="journal article" date="2019" name="Appl. Microbiol. Biotechnol.">
        <title>Uncovering carbohydrate metabolism through a genotype-phenotype association study of 56 lactic acid bacteria genomes.</title>
        <authorList>
            <person name="Buron-Moles G."/>
            <person name="Chailyan A."/>
            <person name="Dolejs I."/>
            <person name="Forster J."/>
            <person name="Miks M.H."/>
        </authorList>
    </citation>
    <scope>NUCLEOTIDE SEQUENCE [LARGE SCALE GENOMIC DNA]</scope>
    <source>
        <strain evidence="1 2">ATCC 49373</strain>
    </source>
</reference>
<evidence type="ECO:0000313" key="2">
    <source>
        <dbReference type="Proteomes" id="UP000294854"/>
    </source>
</evidence>
<keyword evidence="2" id="KW-1185">Reference proteome</keyword>
<evidence type="ECO:0000313" key="1">
    <source>
        <dbReference type="EMBL" id="TDG75176.1"/>
    </source>
</evidence>